<sequence>MTMACRPYGNLIFQHRRESNQSGSMHEAEETSGLGTTAYKATVDKDRANKVESESLLPTERIRKLEEGLESLTSVVDKGFNRQEHWITWIVSFGVGTVIKDSKNELEDKFGQTLQLSLAALKSDILLAIAKEELKATKKD</sequence>
<organism evidence="2 3">
    <name type="scientific">Choiromyces venosus 120613-1</name>
    <dbReference type="NCBI Taxonomy" id="1336337"/>
    <lineage>
        <taxon>Eukaryota</taxon>
        <taxon>Fungi</taxon>
        <taxon>Dikarya</taxon>
        <taxon>Ascomycota</taxon>
        <taxon>Pezizomycotina</taxon>
        <taxon>Pezizomycetes</taxon>
        <taxon>Pezizales</taxon>
        <taxon>Tuberaceae</taxon>
        <taxon>Choiromyces</taxon>
    </lineage>
</organism>
<keyword evidence="3" id="KW-1185">Reference proteome</keyword>
<reference evidence="2 3" key="1">
    <citation type="journal article" date="2018" name="Nat. Ecol. Evol.">
        <title>Pezizomycetes genomes reveal the molecular basis of ectomycorrhizal truffle lifestyle.</title>
        <authorList>
            <person name="Murat C."/>
            <person name="Payen T."/>
            <person name="Noel B."/>
            <person name="Kuo A."/>
            <person name="Morin E."/>
            <person name="Chen J."/>
            <person name="Kohler A."/>
            <person name="Krizsan K."/>
            <person name="Balestrini R."/>
            <person name="Da Silva C."/>
            <person name="Montanini B."/>
            <person name="Hainaut M."/>
            <person name="Levati E."/>
            <person name="Barry K.W."/>
            <person name="Belfiori B."/>
            <person name="Cichocki N."/>
            <person name="Clum A."/>
            <person name="Dockter R.B."/>
            <person name="Fauchery L."/>
            <person name="Guy J."/>
            <person name="Iotti M."/>
            <person name="Le Tacon F."/>
            <person name="Lindquist E.A."/>
            <person name="Lipzen A."/>
            <person name="Malagnac F."/>
            <person name="Mello A."/>
            <person name="Molinier V."/>
            <person name="Miyauchi S."/>
            <person name="Poulain J."/>
            <person name="Riccioni C."/>
            <person name="Rubini A."/>
            <person name="Sitrit Y."/>
            <person name="Splivallo R."/>
            <person name="Traeger S."/>
            <person name="Wang M."/>
            <person name="Zifcakova L."/>
            <person name="Wipf D."/>
            <person name="Zambonelli A."/>
            <person name="Paolocci F."/>
            <person name="Nowrousian M."/>
            <person name="Ottonello S."/>
            <person name="Baldrian P."/>
            <person name="Spatafora J.W."/>
            <person name="Henrissat B."/>
            <person name="Nagy L.G."/>
            <person name="Aury J.M."/>
            <person name="Wincker P."/>
            <person name="Grigoriev I.V."/>
            <person name="Bonfante P."/>
            <person name="Martin F.M."/>
        </authorList>
    </citation>
    <scope>NUCLEOTIDE SEQUENCE [LARGE SCALE GENOMIC DNA]</scope>
    <source>
        <strain evidence="2 3">120613-1</strain>
    </source>
</reference>
<feature type="region of interest" description="Disordered" evidence="1">
    <location>
        <begin position="17"/>
        <end position="37"/>
    </location>
</feature>
<evidence type="ECO:0000313" key="2">
    <source>
        <dbReference type="EMBL" id="RPA98088.1"/>
    </source>
</evidence>
<gene>
    <name evidence="2" type="ORF">L873DRAFT_1808657</name>
</gene>
<proteinExistence type="predicted"/>
<evidence type="ECO:0000256" key="1">
    <source>
        <dbReference type="SAM" id="MobiDB-lite"/>
    </source>
</evidence>
<feature type="non-terminal residue" evidence="2">
    <location>
        <position position="140"/>
    </location>
</feature>
<dbReference type="EMBL" id="ML120398">
    <property type="protein sequence ID" value="RPA98088.1"/>
    <property type="molecule type" value="Genomic_DNA"/>
</dbReference>
<accession>A0A3N4JM73</accession>
<evidence type="ECO:0000313" key="3">
    <source>
        <dbReference type="Proteomes" id="UP000276215"/>
    </source>
</evidence>
<dbReference type="AlphaFoldDB" id="A0A3N4JM73"/>
<dbReference type="Proteomes" id="UP000276215">
    <property type="component" value="Unassembled WGS sequence"/>
</dbReference>
<dbReference type="OrthoDB" id="5410137at2759"/>
<protein>
    <submittedName>
        <fullName evidence="2">Uncharacterized protein</fullName>
    </submittedName>
</protein>
<name>A0A3N4JM73_9PEZI</name>